<feature type="region of interest" description="Disordered" evidence="1">
    <location>
        <begin position="502"/>
        <end position="533"/>
    </location>
</feature>
<dbReference type="OrthoDB" id="28829at2759"/>
<evidence type="ECO:0000313" key="3">
    <source>
        <dbReference type="EMBL" id="CEO97030.1"/>
    </source>
</evidence>
<dbReference type="OMA" id="ALWENAL"/>
<feature type="region of interest" description="Disordered" evidence="1">
    <location>
        <begin position="126"/>
        <end position="158"/>
    </location>
</feature>
<evidence type="ECO:0000256" key="1">
    <source>
        <dbReference type="SAM" id="MobiDB-lite"/>
    </source>
</evidence>
<organism evidence="3 4">
    <name type="scientific">Plasmodiophora brassicae</name>
    <name type="common">Clubroot disease agent</name>
    <dbReference type="NCBI Taxonomy" id="37360"/>
    <lineage>
        <taxon>Eukaryota</taxon>
        <taxon>Sar</taxon>
        <taxon>Rhizaria</taxon>
        <taxon>Endomyxa</taxon>
        <taxon>Phytomyxea</taxon>
        <taxon>Plasmodiophorida</taxon>
        <taxon>Plasmodiophoridae</taxon>
        <taxon>Plasmodiophora</taxon>
    </lineage>
</organism>
<evidence type="ECO:0000313" key="4">
    <source>
        <dbReference type="Proteomes" id="UP000039324"/>
    </source>
</evidence>
<name>A0A0G4IPA2_PLABS</name>
<keyword evidence="4" id="KW-1185">Reference proteome</keyword>
<dbReference type="AlphaFoldDB" id="A0A0G4IPA2"/>
<sequence length="713" mass="78121">MLTSAALPSAPDDSAALPLPLDLWFSISYLHRLKGEPSVVQLSLHKCKADGRNPSLLGSLDLPLDQILQCPLRVANVSLEHTRMNARPVPIARLLVDVWTSPGASDAPPDMPPPAPAAFDDATAAHAVDSAPDEDDDLTSPSAISDVASDSDEDSFNRDLRTSTVPAAQRQQQQQQQQAIPNPLLKLRPALYSKMRIVKQSGTRFFDRIRALRRNKPMSSSDEDGDDELQVRDMQTIGPAYPQPSEDAASVHAAPAPHEDDDLHAVAYVDVSTQMENLGASIVDGAGWPQTIILVDRNARPARQILDWAQRTSRSSVLATHRLLFFGDCSEADFVFSGITQLYRQHCPGTTLAFRIGIAGDDTSVSMILRPFVQLLSREPRTWNDLRFHVIPLNNGQSPHDHVAAERIARHDAQFRSLFFSALWENALDGHSSLLEPVGKQIEEAVQRYMLGADEAFRLPIAEAMLEIEDMDDPEMDGVERVSFPMIRDFAVLDIADDVEQMPAPAPRSGSQPPPGASTGASPPSPEHHVSHFGNISFFPTARRKQPVIEYWTMSDKKAPSKKHTYKSGFAAVRVYRLLGDVVDADLVDSASANVEPAGAQEFPGSADEKAVEDGVDLVNDVEQLLMVVRPLPKDKNKFLQRLGAYSPKRSMVGALEKDLREPVCKFVCLAPTDSHISACVDGIVIPNVKLASLTPVWPTRTKSFPVAVFRSA</sequence>
<proteinExistence type="predicted"/>
<gene>
    <name evidence="3" type="ORF">PBRA_005634</name>
</gene>
<dbReference type="EMBL" id="CDSF01000078">
    <property type="protein sequence ID" value="CEO97030.1"/>
    <property type="molecule type" value="Genomic_DNA"/>
</dbReference>
<dbReference type="Pfam" id="PF10254">
    <property type="entry name" value="Pacs-1"/>
    <property type="match status" value="1"/>
</dbReference>
<protein>
    <recommendedName>
        <fullName evidence="2">Phosphofurin acidic cluster sorting protein 1/2 C-terminal domain-containing protein</fullName>
    </recommendedName>
</protein>
<feature type="domain" description="Phosphofurin acidic cluster sorting protein 1/2 C-terminal" evidence="2">
    <location>
        <begin position="308"/>
        <end position="711"/>
    </location>
</feature>
<evidence type="ECO:0000259" key="2">
    <source>
        <dbReference type="Pfam" id="PF10254"/>
    </source>
</evidence>
<dbReference type="GO" id="GO:0072659">
    <property type="term" value="P:protein localization to plasma membrane"/>
    <property type="evidence" value="ECO:0007669"/>
    <property type="project" value="TreeGrafter"/>
</dbReference>
<feature type="region of interest" description="Disordered" evidence="1">
    <location>
        <begin position="163"/>
        <end position="182"/>
    </location>
</feature>
<feature type="compositionally biased region" description="Low complexity" evidence="1">
    <location>
        <begin position="167"/>
        <end position="179"/>
    </location>
</feature>
<dbReference type="InterPro" id="IPR019381">
    <property type="entry name" value="PACS1/2_C"/>
</dbReference>
<dbReference type="Proteomes" id="UP000039324">
    <property type="component" value="Unassembled WGS sequence"/>
</dbReference>
<dbReference type="PANTHER" id="PTHR13280:SF17">
    <property type="entry name" value="KRUEPPEL TARGET AT 95D, ISOFORM A"/>
    <property type="match status" value="1"/>
</dbReference>
<accession>A0A0G4IPA2</accession>
<dbReference type="STRING" id="37360.A0A0G4IPA2"/>
<dbReference type="PANTHER" id="PTHR13280">
    <property type="entry name" value="PHOSPHOFURIN ACIDIC CLUSTER SORTING PROTEIN"/>
    <property type="match status" value="1"/>
</dbReference>
<reference evidence="3 4" key="1">
    <citation type="submission" date="2015-02" db="EMBL/GenBank/DDBJ databases">
        <authorList>
            <person name="Chooi Y.-H."/>
        </authorList>
    </citation>
    <scope>NUCLEOTIDE SEQUENCE [LARGE SCALE GENOMIC DNA]</scope>
    <source>
        <strain evidence="3">E3</strain>
    </source>
</reference>